<proteinExistence type="inferred from homology"/>
<dbReference type="Gene3D" id="1.10.260.40">
    <property type="entry name" value="lambda repressor-like DNA-binding domains"/>
    <property type="match status" value="1"/>
</dbReference>
<name>A0A857KTU1_9ACTN</name>
<dbReference type="SUPFAM" id="SSF47413">
    <property type="entry name" value="lambda repressor-like DNA-binding domains"/>
    <property type="match status" value="1"/>
</dbReference>
<keyword evidence="2" id="KW-0805">Transcription regulation</keyword>
<feature type="region of interest" description="Disordered" evidence="5">
    <location>
        <begin position="1"/>
        <end position="20"/>
    </location>
</feature>
<evidence type="ECO:0000256" key="3">
    <source>
        <dbReference type="ARBA" id="ARBA00023125"/>
    </source>
</evidence>
<dbReference type="InterPro" id="IPR018653">
    <property type="entry name" value="ScfR_C"/>
</dbReference>
<dbReference type="InterPro" id="IPR026281">
    <property type="entry name" value="HTH_RamB"/>
</dbReference>
<dbReference type="Pfam" id="PF01381">
    <property type="entry name" value="HTH_3"/>
    <property type="match status" value="1"/>
</dbReference>
<dbReference type="Pfam" id="PF09856">
    <property type="entry name" value="ScfRs"/>
    <property type="match status" value="1"/>
</dbReference>
<dbReference type="InterPro" id="IPR010982">
    <property type="entry name" value="Lambda_DNA-bd_dom_sf"/>
</dbReference>
<comment type="similarity">
    <text evidence="1">Belongs to the short-chain fatty acyl-CoA assimilation regulator (ScfR) family.</text>
</comment>
<dbReference type="GO" id="GO:0005829">
    <property type="term" value="C:cytosol"/>
    <property type="evidence" value="ECO:0007669"/>
    <property type="project" value="TreeGrafter"/>
</dbReference>
<evidence type="ECO:0000256" key="1">
    <source>
        <dbReference type="ARBA" id="ARBA00007227"/>
    </source>
</evidence>
<dbReference type="AlphaFoldDB" id="A0A857KTU1"/>
<keyword evidence="3" id="KW-0238">DNA-binding</keyword>
<protein>
    <submittedName>
        <fullName evidence="6">ImmA/IrrE family metallo-endopeptidase</fullName>
    </submittedName>
</protein>
<dbReference type="InterPro" id="IPR010359">
    <property type="entry name" value="IrrE_HExxH"/>
</dbReference>
<dbReference type="PIRSF" id="PIRSF019251">
    <property type="entry name" value="Rv0465c"/>
    <property type="match status" value="1"/>
</dbReference>
<dbReference type="CDD" id="cd00093">
    <property type="entry name" value="HTH_XRE"/>
    <property type="match status" value="1"/>
</dbReference>
<dbReference type="PROSITE" id="PS50943">
    <property type="entry name" value="HTH_CROC1"/>
    <property type="match status" value="1"/>
</dbReference>
<dbReference type="InterPro" id="IPR001387">
    <property type="entry name" value="Cro/C1-type_HTH"/>
</dbReference>
<dbReference type="PANTHER" id="PTHR46797:SF23">
    <property type="entry name" value="HTH-TYPE TRANSCRIPTIONAL REGULATOR SUTR"/>
    <property type="match status" value="1"/>
</dbReference>
<dbReference type="SMART" id="SM00530">
    <property type="entry name" value="HTH_XRE"/>
    <property type="match status" value="1"/>
</dbReference>
<dbReference type="PANTHER" id="PTHR46797">
    <property type="entry name" value="HTH-TYPE TRANSCRIPTIONAL REGULATOR"/>
    <property type="match status" value="1"/>
</dbReference>
<accession>A0A857KTU1</accession>
<dbReference type="GO" id="GO:0003677">
    <property type="term" value="F:DNA binding"/>
    <property type="evidence" value="ECO:0007669"/>
    <property type="project" value="UniProtKB-KW"/>
</dbReference>
<evidence type="ECO:0000256" key="4">
    <source>
        <dbReference type="ARBA" id="ARBA00023163"/>
    </source>
</evidence>
<dbReference type="Pfam" id="PF06114">
    <property type="entry name" value="Peptidase_M78"/>
    <property type="match status" value="1"/>
</dbReference>
<evidence type="ECO:0000313" key="6">
    <source>
        <dbReference type="EMBL" id="QHN38135.1"/>
    </source>
</evidence>
<evidence type="ECO:0000256" key="2">
    <source>
        <dbReference type="ARBA" id="ARBA00023015"/>
    </source>
</evidence>
<organism evidence="6">
    <name type="scientific">Gordonia amarae</name>
    <dbReference type="NCBI Taxonomy" id="36821"/>
    <lineage>
        <taxon>Bacteria</taxon>
        <taxon>Bacillati</taxon>
        <taxon>Actinomycetota</taxon>
        <taxon>Actinomycetes</taxon>
        <taxon>Mycobacteriales</taxon>
        <taxon>Gordoniaceae</taxon>
        <taxon>Gordonia</taxon>
    </lineage>
</organism>
<dbReference type="NCBIfam" id="NF038139">
    <property type="entry name" value="Reg_Aceta_RamB"/>
    <property type="match status" value="1"/>
</dbReference>
<gene>
    <name evidence="6" type="ORF">GII30_02115</name>
</gene>
<sequence>MARTTPGPGRSTGKATGQRPFVGARLRRLRSEQGLSQIALAAALGISPSYLNQIEHDARPMTAKVLAKITERFGIDDGFFDAQDDMRLIAELREALFDDDVDAPAEATEAQAISSLVASHPAMAQAMVNLHRRYRIATDQLAAATDERGDRSMRGSITAPHEEVRDYFYQRRNYIHELDVAAEEMTSRMRMHSADIRRGIAQRLSDVHGVTIVSRVDMGDHVLHTFDPQTRRLDISNTLSAGQRTFRLATELAYLEFGDLLERLVAEGTFSDDTSRTLALTGLASYFAAAAILPYSQFHGAAEDFRYDVERLSAFYSVSFETICHRLSTLQRPNLRGIPFSFVRVDRAGNMSKRQSATGFHFSSSGGTCPLWAVYETFASPGKILTQIAEMPDGRDYFWVSRTVERRAARYGQPGKTFAIGLGCELRHAARVIYSDGLEIGPQASITPIGAGCRVCERVNCTQRAFPPLGAMLRVHEHRSSVSPYMN</sequence>
<reference evidence="6" key="1">
    <citation type="journal article" date="2021" name="Nat. Microbiol.">
        <title>Cocultivation of an ultrasmall environmental parasitic bacterium with lytic ability against bacteria associated with wastewater foams.</title>
        <authorList>
            <person name="Batinovic S."/>
            <person name="Rose J.J.A."/>
            <person name="Ratcliffe J."/>
            <person name="Seviour R.J."/>
            <person name="Petrovski S."/>
        </authorList>
    </citation>
    <scope>NUCLEOTIDE SEQUENCE</scope>
    <source>
        <strain evidence="6">CON44</strain>
    </source>
</reference>
<dbReference type="EMBL" id="CP045810">
    <property type="protein sequence ID" value="QHN38135.1"/>
    <property type="molecule type" value="Genomic_DNA"/>
</dbReference>
<dbReference type="RefSeq" id="WP_005185349.1">
    <property type="nucleotide sequence ID" value="NZ_CP045804.1"/>
</dbReference>
<dbReference type="InterPro" id="IPR050807">
    <property type="entry name" value="TransReg_Diox_bact_type"/>
</dbReference>
<dbReference type="GO" id="GO:0003700">
    <property type="term" value="F:DNA-binding transcription factor activity"/>
    <property type="evidence" value="ECO:0007669"/>
    <property type="project" value="TreeGrafter"/>
</dbReference>
<keyword evidence="4" id="KW-0804">Transcription</keyword>
<evidence type="ECO:0000256" key="5">
    <source>
        <dbReference type="SAM" id="MobiDB-lite"/>
    </source>
</evidence>